<reference evidence="1" key="3">
    <citation type="submission" date="2025-08" db="UniProtKB">
        <authorList>
            <consortium name="Ensembl"/>
        </authorList>
    </citation>
    <scope>IDENTIFICATION</scope>
    <source>
        <strain evidence="1">17573</strain>
    </source>
</reference>
<name>A0A5F8A9W5_MACMU</name>
<dbReference type="Bgee" id="ENSMMUG00000050519">
    <property type="expression patterns" value="Expressed in primary visual cortex and 11 other cell types or tissues"/>
</dbReference>
<dbReference type="PANTHER" id="PTHR12138:SF151">
    <property type="entry name" value="SECRETED PROTEIN"/>
    <property type="match status" value="1"/>
</dbReference>
<dbReference type="PRINTS" id="PR02045">
    <property type="entry name" value="F138DOMAIN"/>
</dbReference>
<reference evidence="2" key="1">
    <citation type="journal article" date="2007" name="Science">
        <title>Evolutionary and biomedical insights from the rhesus macaque genome.</title>
        <authorList>
            <person name="Gibbs R.A."/>
            <person name="Rogers J."/>
            <person name="Katze M.G."/>
            <person name="Bumgarner R."/>
            <person name="Weinstock G.M."/>
            <person name="Mardis E.R."/>
            <person name="Remington K.A."/>
            <person name="Strausberg R.L."/>
            <person name="Venter J.C."/>
            <person name="Wilson R.K."/>
            <person name="Batzer M.A."/>
            <person name="Bustamante C.D."/>
            <person name="Eichler E.E."/>
            <person name="Hahn M.W."/>
            <person name="Hardison R.C."/>
            <person name="Makova K.D."/>
            <person name="Miller W."/>
            <person name="Milosavljevic A."/>
            <person name="Palermo R.E."/>
            <person name="Siepel A."/>
            <person name="Sikela J.M."/>
            <person name="Attaway T."/>
            <person name="Bell S."/>
            <person name="Bernard K.E."/>
            <person name="Buhay C.J."/>
            <person name="Chandrabose M.N."/>
            <person name="Dao M."/>
            <person name="Davis C."/>
            <person name="Delehaunty K.D."/>
            <person name="Ding Y."/>
            <person name="Dinh H.H."/>
            <person name="Dugan-Rocha S."/>
            <person name="Fulton L.A."/>
            <person name="Gabisi R.A."/>
            <person name="Garner T.T."/>
            <person name="Godfrey J."/>
            <person name="Hawes A.C."/>
            <person name="Hernandez J."/>
            <person name="Hines S."/>
            <person name="Holder M."/>
            <person name="Hume J."/>
            <person name="Jhangiani S.N."/>
            <person name="Joshi V."/>
            <person name="Khan Z.M."/>
            <person name="Kirkness E.F."/>
            <person name="Cree A."/>
            <person name="Fowler R.G."/>
            <person name="Lee S."/>
            <person name="Lewis L.R."/>
            <person name="Li Z."/>
            <person name="Liu Y.-S."/>
            <person name="Moore S.M."/>
            <person name="Muzny D."/>
            <person name="Nazareth L.V."/>
            <person name="Ngo D.N."/>
            <person name="Okwuonu G.O."/>
            <person name="Pai G."/>
            <person name="Parker D."/>
            <person name="Paul H.A."/>
            <person name="Pfannkoch C."/>
            <person name="Pohl C.S."/>
            <person name="Rogers Y.-H.C."/>
            <person name="Ruiz S.J."/>
            <person name="Sabo A."/>
            <person name="Santibanez J."/>
            <person name="Schneider B.W."/>
            <person name="Smith S.M."/>
            <person name="Sodergren E."/>
            <person name="Svatek A.F."/>
            <person name="Utterback T.R."/>
            <person name="Vattathil S."/>
            <person name="Warren W."/>
            <person name="White C.S."/>
            <person name="Chinwalla A.T."/>
            <person name="Feng Y."/>
            <person name="Halpern A.L."/>
            <person name="Hillier L.W."/>
            <person name="Huang X."/>
            <person name="Minx P."/>
            <person name="Nelson J.O."/>
            <person name="Pepin K.H."/>
            <person name="Qin X."/>
            <person name="Sutton G.G."/>
            <person name="Venter E."/>
            <person name="Walenz B.P."/>
            <person name="Wallis J.W."/>
            <person name="Worley K.C."/>
            <person name="Yang S.-P."/>
            <person name="Jones S.M."/>
            <person name="Marra M.A."/>
            <person name="Rocchi M."/>
            <person name="Schein J.E."/>
            <person name="Baertsch R."/>
            <person name="Clarke L."/>
            <person name="Csuros M."/>
            <person name="Glasscock J."/>
            <person name="Harris R.A."/>
            <person name="Havlak P."/>
            <person name="Jackson A.R."/>
            <person name="Jiang H."/>
            <person name="Liu Y."/>
            <person name="Messina D.N."/>
            <person name="Shen Y."/>
            <person name="Song H.X.-Z."/>
            <person name="Wylie T."/>
            <person name="Zhang L."/>
            <person name="Birney E."/>
            <person name="Han K."/>
            <person name="Konkel M.K."/>
            <person name="Lee J."/>
            <person name="Smit A.F.A."/>
            <person name="Ullmer B."/>
            <person name="Wang H."/>
            <person name="Xing J."/>
            <person name="Burhans R."/>
            <person name="Cheng Z."/>
            <person name="Karro J.E."/>
            <person name="Ma J."/>
            <person name="Raney B."/>
            <person name="She X."/>
            <person name="Cox M.J."/>
            <person name="Demuth J.P."/>
            <person name="Dumas L.J."/>
            <person name="Han S.-G."/>
            <person name="Hopkins J."/>
            <person name="Karimpour-Fard A."/>
            <person name="Kim Y.H."/>
            <person name="Pollack J.R."/>
            <person name="Vinar T."/>
            <person name="Addo-Quaye C."/>
            <person name="Degenhardt J."/>
            <person name="Denby A."/>
            <person name="Hubisz M.J."/>
            <person name="Indap A."/>
            <person name="Kosiol C."/>
            <person name="Lahn B.T."/>
            <person name="Lawson H.A."/>
            <person name="Marklein A."/>
            <person name="Nielsen R."/>
            <person name="Vallender E.J."/>
            <person name="Clark A.G."/>
            <person name="Ferguson B."/>
            <person name="Hernandez R.D."/>
            <person name="Hirani K."/>
            <person name="Kehrer-Sawatzki H."/>
            <person name="Kolb J."/>
            <person name="Patil S."/>
            <person name="Pu L.-L."/>
            <person name="Ren Y."/>
            <person name="Smith D.G."/>
            <person name="Wheeler D.A."/>
            <person name="Schenck I."/>
            <person name="Ball E.V."/>
            <person name="Chen R."/>
            <person name="Cooper D.N."/>
            <person name="Giardine B."/>
            <person name="Hsu F."/>
            <person name="Kent W.J."/>
            <person name="Lesk A."/>
            <person name="Nelson D.L."/>
            <person name="O'brien W.E."/>
            <person name="Pruefer K."/>
            <person name="Stenson P.D."/>
            <person name="Wallace J.C."/>
            <person name="Ke H."/>
            <person name="Liu X.-M."/>
            <person name="Wang P."/>
            <person name="Xiang A.P."/>
            <person name="Yang F."/>
            <person name="Barber G.P."/>
            <person name="Haussler D."/>
            <person name="Karolchik D."/>
            <person name="Kern A.D."/>
            <person name="Kuhn R.M."/>
            <person name="Smith K.E."/>
            <person name="Zwieg A.S."/>
        </authorList>
    </citation>
    <scope>NUCLEOTIDE SEQUENCE [LARGE SCALE GENOMIC DNA]</scope>
    <source>
        <strain evidence="2">17573</strain>
    </source>
</reference>
<keyword evidence="2" id="KW-1185">Reference proteome</keyword>
<dbReference type="InParanoid" id="A0A5F8A9W5"/>
<reference evidence="1" key="4">
    <citation type="submission" date="2025-09" db="UniProtKB">
        <authorList>
            <consortium name="Ensembl"/>
        </authorList>
    </citation>
    <scope>IDENTIFICATION</scope>
    <source>
        <strain evidence="1">17573</strain>
    </source>
</reference>
<dbReference type="AlphaFoldDB" id="A0A5F8A9W5"/>
<dbReference type="Ensembl" id="ENSMMUT00000083726.1">
    <property type="protein sequence ID" value="ENSMMUP00000074733.1"/>
    <property type="gene ID" value="ENSMMUG00000050519.1"/>
</dbReference>
<accession>A0A5F8A9W5</accession>
<sequence>GRTEGQGGLHIYSVPALAWYPCPHFLFFLRWSFTLSLRLVCSGVISADCNLCLPGSSNSTASASQVAWTTGMHGHAQLISCIFSRDGVSPCCGQAGLQLPTSGDLPASASHSAGITGMSHCALHPRPHFARQPADC</sequence>
<dbReference type="Proteomes" id="UP000006718">
    <property type="component" value="Chromosome 19"/>
</dbReference>
<dbReference type="PANTHER" id="PTHR12138">
    <property type="entry name" value="PRIMATE-EXPANDED PROTEIN FAMILY"/>
    <property type="match status" value="1"/>
</dbReference>
<proteinExistence type="predicted"/>
<protein>
    <submittedName>
        <fullName evidence="1">Uncharacterized protein</fullName>
    </submittedName>
</protein>
<dbReference type="VEuPathDB" id="HostDB:ENSMMUG00000050519"/>
<evidence type="ECO:0000313" key="2">
    <source>
        <dbReference type="Proteomes" id="UP000006718"/>
    </source>
</evidence>
<evidence type="ECO:0000313" key="1">
    <source>
        <dbReference type="Ensembl" id="ENSMMUP00000074733.1"/>
    </source>
</evidence>
<reference evidence="1" key="2">
    <citation type="submission" date="2019-01" db="EMBL/GenBank/DDBJ databases">
        <authorList>
            <person name="Graves T."/>
            <person name="Eichler E.E."/>
            <person name="Wilson R.K."/>
        </authorList>
    </citation>
    <scope>NUCLEOTIDE SEQUENCE [LARGE SCALE GENOMIC DNA]</scope>
    <source>
        <strain evidence="1">17573</strain>
    </source>
</reference>
<organism evidence="1 2">
    <name type="scientific">Macaca mulatta</name>
    <name type="common">Rhesus macaque</name>
    <dbReference type="NCBI Taxonomy" id="9544"/>
    <lineage>
        <taxon>Eukaryota</taxon>
        <taxon>Metazoa</taxon>
        <taxon>Chordata</taxon>
        <taxon>Craniata</taxon>
        <taxon>Vertebrata</taxon>
        <taxon>Euteleostomi</taxon>
        <taxon>Mammalia</taxon>
        <taxon>Eutheria</taxon>
        <taxon>Euarchontoglires</taxon>
        <taxon>Primates</taxon>
        <taxon>Haplorrhini</taxon>
        <taxon>Catarrhini</taxon>
        <taxon>Cercopithecidae</taxon>
        <taxon>Cercopithecinae</taxon>
        <taxon>Macaca</taxon>
    </lineage>
</organism>
<dbReference type="GeneTree" id="ENSGT01150000286943"/>